<evidence type="ECO:0000313" key="8">
    <source>
        <dbReference type="EMBL" id="MDC8758423.1"/>
    </source>
</evidence>
<keyword evidence="4 6" id="KW-0012">Acyltransferase</keyword>
<keyword evidence="9" id="KW-1185">Reference proteome</keyword>
<gene>
    <name evidence="8" type="primary">fabD</name>
    <name evidence="8" type="ORF">OIK44_12580</name>
</gene>
<proteinExistence type="inferred from homology"/>
<dbReference type="EC" id="2.3.1.39" evidence="1 6"/>
<protein>
    <recommendedName>
        <fullName evidence="2 6">Malonyl CoA-acyl carrier protein transacylase</fullName>
        <ecNumber evidence="1 6">2.3.1.39</ecNumber>
    </recommendedName>
</protein>
<dbReference type="InterPro" id="IPR016036">
    <property type="entry name" value="Malonyl_transacylase_ACP-bd"/>
</dbReference>
<dbReference type="Proteomes" id="UP001221208">
    <property type="component" value="Unassembled WGS sequence"/>
</dbReference>
<evidence type="ECO:0000313" key="9">
    <source>
        <dbReference type="Proteomes" id="UP001221208"/>
    </source>
</evidence>
<evidence type="ECO:0000256" key="3">
    <source>
        <dbReference type="ARBA" id="ARBA00022679"/>
    </source>
</evidence>
<sequence length="292" mass="31532">MSVFVFPGQGSQVQGMGRELFDSVSQFVDAEDDINDILGYSLRELCLHNRDNLLQQTQYTQTCLYVVNALHYFKATAAGRRPAYLAGHSLGEYTALLAAGAFGLLDGLRLVKRRGELMAQARQGGMAAVLGLSAGQVARVLGEHGLSSIDVANFNSPTQVVISGPSADIQRAGSHFTDAGARLYVPLQVSAAFHSRYMADAAEQFSVFLEDFTFQPLRVPVVANLTGRPYPAGDPSKVIRPFLAAQIARPVLWNESLSWLIRAGQSDFVEMGPGQVLSKLAGEVEKSMAVHS</sequence>
<dbReference type="NCBIfam" id="TIGR00128">
    <property type="entry name" value="fabD"/>
    <property type="match status" value="1"/>
</dbReference>
<comment type="catalytic activity">
    <reaction evidence="5 6">
        <text>holo-[ACP] + malonyl-CoA = malonyl-[ACP] + CoA</text>
        <dbReference type="Rhea" id="RHEA:41792"/>
        <dbReference type="Rhea" id="RHEA-COMP:9623"/>
        <dbReference type="Rhea" id="RHEA-COMP:9685"/>
        <dbReference type="ChEBI" id="CHEBI:57287"/>
        <dbReference type="ChEBI" id="CHEBI:57384"/>
        <dbReference type="ChEBI" id="CHEBI:64479"/>
        <dbReference type="ChEBI" id="CHEBI:78449"/>
        <dbReference type="EC" id="2.3.1.39"/>
    </reaction>
</comment>
<dbReference type="SUPFAM" id="SSF55048">
    <property type="entry name" value="Probable ACP-binding domain of malonyl-CoA ACP transacylase"/>
    <property type="match status" value="1"/>
</dbReference>
<dbReference type="RefSeq" id="WP_273671100.1">
    <property type="nucleotide sequence ID" value="NZ_JAQQXR010000004.1"/>
</dbReference>
<dbReference type="PIRSF" id="PIRSF000446">
    <property type="entry name" value="Mct"/>
    <property type="match status" value="1"/>
</dbReference>
<dbReference type="InterPro" id="IPR001227">
    <property type="entry name" value="Ac_transferase_dom_sf"/>
</dbReference>
<dbReference type="SUPFAM" id="SSF52151">
    <property type="entry name" value="FabD/lysophospholipase-like"/>
    <property type="match status" value="1"/>
</dbReference>
<evidence type="ECO:0000256" key="6">
    <source>
        <dbReference type="PIRNR" id="PIRNR000446"/>
    </source>
</evidence>
<dbReference type="PANTHER" id="PTHR42681">
    <property type="entry name" value="MALONYL-COA-ACYL CARRIER PROTEIN TRANSACYLASE, MITOCHONDRIAL"/>
    <property type="match status" value="1"/>
</dbReference>
<evidence type="ECO:0000256" key="1">
    <source>
        <dbReference type="ARBA" id="ARBA00013258"/>
    </source>
</evidence>
<dbReference type="PANTHER" id="PTHR42681:SF1">
    <property type="entry name" value="MALONYL-COA-ACYL CARRIER PROTEIN TRANSACYLASE, MITOCHONDRIAL"/>
    <property type="match status" value="1"/>
</dbReference>
<dbReference type="Pfam" id="PF00698">
    <property type="entry name" value="Acyl_transf_1"/>
    <property type="match status" value="1"/>
</dbReference>
<dbReference type="InterPro" id="IPR004410">
    <property type="entry name" value="Malonyl_CoA-ACP_transAc_FabD"/>
</dbReference>
<dbReference type="EMBL" id="JAQQXR010000004">
    <property type="protein sequence ID" value="MDC8758423.1"/>
    <property type="molecule type" value="Genomic_DNA"/>
</dbReference>
<dbReference type="SMART" id="SM00827">
    <property type="entry name" value="PKS_AT"/>
    <property type="match status" value="1"/>
</dbReference>
<dbReference type="Gene3D" id="3.30.70.250">
    <property type="entry name" value="Malonyl-CoA ACP transacylase, ACP-binding"/>
    <property type="match status" value="1"/>
</dbReference>
<reference evidence="8 9" key="1">
    <citation type="submission" date="2022-10" db="EMBL/GenBank/DDBJ databases">
        <title>Janthinobacterium sp. hw3 Genome sequencing.</title>
        <authorList>
            <person name="Park S."/>
        </authorList>
    </citation>
    <scope>NUCLEOTIDE SEQUENCE [LARGE SCALE GENOMIC DNA]</scope>
    <source>
        <strain evidence="9">hw3</strain>
    </source>
</reference>
<dbReference type="InterPro" id="IPR016035">
    <property type="entry name" value="Acyl_Trfase/lysoPLipase"/>
</dbReference>
<evidence type="ECO:0000256" key="4">
    <source>
        <dbReference type="ARBA" id="ARBA00023315"/>
    </source>
</evidence>
<dbReference type="InterPro" id="IPR050858">
    <property type="entry name" value="Mal-CoA-ACP_Trans/PKS_FabD"/>
</dbReference>
<accession>A0ABT5K0B9</accession>
<dbReference type="GO" id="GO:0004314">
    <property type="term" value="F:[acyl-carrier-protein] S-malonyltransferase activity"/>
    <property type="evidence" value="ECO:0007669"/>
    <property type="project" value="UniProtKB-EC"/>
</dbReference>
<name>A0ABT5K0B9_9BURK</name>
<organism evidence="8 9">
    <name type="scientific">Janthinobacterium fluminis</name>
    <dbReference type="NCBI Taxonomy" id="2987524"/>
    <lineage>
        <taxon>Bacteria</taxon>
        <taxon>Pseudomonadati</taxon>
        <taxon>Pseudomonadota</taxon>
        <taxon>Betaproteobacteria</taxon>
        <taxon>Burkholderiales</taxon>
        <taxon>Oxalobacteraceae</taxon>
        <taxon>Janthinobacterium</taxon>
    </lineage>
</organism>
<evidence type="ECO:0000256" key="2">
    <source>
        <dbReference type="ARBA" id="ARBA00018953"/>
    </source>
</evidence>
<dbReference type="Gene3D" id="3.40.366.10">
    <property type="entry name" value="Malonyl-Coenzyme A Acyl Carrier Protein, domain 2"/>
    <property type="match status" value="1"/>
</dbReference>
<dbReference type="InterPro" id="IPR024925">
    <property type="entry name" value="Malonyl_CoA-ACP_transAc"/>
</dbReference>
<comment type="similarity">
    <text evidence="6">Belongs to the fabD family.</text>
</comment>
<feature type="domain" description="Malonyl-CoA:ACP transacylase (MAT)" evidence="7">
    <location>
        <begin position="5"/>
        <end position="292"/>
    </location>
</feature>
<keyword evidence="3 6" id="KW-0808">Transferase</keyword>
<comment type="caution">
    <text evidence="8">The sequence shown here is derived from an EMBL/GenBank/DDBJ whole genome shotgun (WGS) entry which is preliminary data.</text>
</comment>
<evidence type="ECO:0000259" key="7">
    <source>
        <dbReference type="SMART" id="SM00827"/>
    </source>
</evidence>
<dbReference type="InterPro" id="IPR014043">
    <property type="entry name" value="Acyl_transferase_dom"/>
</dbReference>
<evidence type="ECO:0000256" key="5">
    <source>
        <dbReference type="ARBA" id="ARBA00048462"/>
    </source>
</evidence>